<evidence type="ECO:0000313" key="1">
    <source>
        <dbReference type="EnsemblMetazoa" id="Aqu2.1.09997_001"/>
    </source>
</evidence>
<protein>
    <submittedName>
        <fullName evidence="1">Uncharacterized protein</fullName>
    </submittedName>
</protein>
<name>A0A1X7T682_AMPQE</name>
<dbReference type="PANTHER" id="PTHR47526">
    <property type="entry name" value="ATP-DEPENDENT DNA HELICASE"/>
    <property type="match status" value="1"/>
</dbReference>
<sequence>MAKACSKDSRYETKISLLYDSGPNVVDPYMIPKEQWIDDPMKWPSLEFALIYTYHIGFPGLFTKEKLKAYKSLKAYNYYIRYMYE</sequence>
<dbReference type="EnsemblMetazoa" id="Aqu2.1.09997_001">
    <property type="protein sequence ID" value="Aqu2.1.09997_001"/>
    <property type="gene ID" value="Aqu2.1.09997"/>
</dbReference>
<dbReference type="InParanoid" id="A0A1X7T682"/>
<organism evidence="1">
    <name type="scientific">Amphimedon queenslandica</name>
    <name type="common">Sponge</name>
    <dbReference type="NCBI Taxonomy" id="400682"/>
    <lineage>
        <taxon>Eukaryota</taxon>
        <taxon>Metazoa</taxon>
        <taxon>Porifera</taxon>
        <taxon>Demospongiae</taxon>
        <taxon>Heteroscleromorpha</taxon>
        <taxon>Haplosclerida</taxon>
        <taxon>Niphatidae</taxon>
        <taxon>Amphimedon</taxon>
    </lineage>
</organism>
<dbReference type="AlphaFoldDB" id="A0A1X7T682"/>
<reference evidence="1" key="1">
    <citation type="submission" date="2017-05" db="UniProtKB">
        <authorList>
            <consortium name="EnsemblMetazoa"/>
        </authorList>
    </citation>
    <scope>IDENTIFICATION</scope>
</reference>
<proteinExistence type="predicted"/>
<accession>A0A1X7T682</accession>